<dbReference type="Proteomes" id="UP000078544">
    <property type="component" value="Unassembled WGS sequence"/>
</dbReference>
<gene>
    <name evidence="2" type="ORF">AAL_05352</name>
</gene>
<feature type="region of interest" description="Disordered" evidence="1">
    <location>
        <begin position="148"/>
        <end position="170"/>
    </location>
</feature>
<reference evidence="2 3" key="1">
    <citation type="journal article" date="2016" name="Genome Biol. Evol.">
        <title>Divergent and convergent evolution of fungal pathogenicity.</title>
        <authorList>
            <person name="Shang Y."/>
            <person name="Xiao G."/>
            <person name="Zheng P."/>
            <person name="Cen K."/>
            <person name="Zhan S."/>
            <person name="Wang C."/>
        </authorList>
    </citation>
    <scope>NUCLEOTIDE SEQUENCE [LARGE SCALE GENOMIC DNA]</scope>
    <source>
        <strain evidence="2 3">RCEF 2490</strain>
    </source>
</reference>
<organism evidence="2 3">
    <name type="scientific">Moelleriella libera RCEF 2490</name>
    <dbReference type="NCBI Taxonomy" id="1081109"/>
    <lineage>
        <taxon>Eukaryota</taxon>
        <taxon>Fungi</taxon>
        <taxon>Dikarya</taxon>
        <taxon>Ascomycota</taxon>
        <taxon>Pezizomycotina</taxon>
        <taxon>Sordariomycetes</taxon>
        <taxon>Hypocreomycetidae</taxon>
        <taxon>Hypocreales</taxon>
        <taxon>Clavicipitaceae</taxon>
        <taxon>Moelleriella</taxon>
    </lineage>
</organism>
<name>A0A168AUS7_9HYPO</name>
<dbReference type="AlphaFoldDB" id="A0A168AUS7"/>
<feature type="compositionally biased region" description="Polar residues" evidence="1">
    <location>
        <begin position="156"/>
        <end position="170"/>
    </location>
</feature>
<dbReference type="OrthoDB" id="5084700at2759"/>
<feature type="region of interest" description="Disordered" evidence="1">
    <location>
        <begin position="50"/>
        <end position="75"/>
    </location>
</feature>
<proteinExistence type="predicted"/>
<feature type="region of interest" description="Disordered" evidence="1">
    <location>
        <begin position="247"/>
        <end position="275"/>
    </location>
</feature>
<protein>
    <submittedName>
        <fullName evidence="2">Uncharacterized protein</fullName>
    </submittedName>
</protein>
<accession>A0A168AUS7</accession>
<keyword evidence="3" id="KW-1185">Reference proteome</keyword>
<comment type="caution">
    <text evidence="2">The sequence shown here is derived from an EMBL/GenBank/DDBJ whole genome shotgun (WGS) entry which is preliminary data.</text>
</comment>
<feature type="compositionally biased region" description="Polar residues" evidence="1">
    <location>
        <begin position="54"/>
        <end position="71"/>
    </location>
</feature>
<dbReference type="EMBL" id="AZGY01000011">
    <property type="protein sequence ID" value="KZZ94385.1"/>
    <property type="molecule type" value="Genomic_DNA"/>
</dbReference>
<evidence type="ECO:0000313" key="3">
    <source>
        <dbReference type="Proteomes" id="UP000078544"/>
    </source>
</evidence>
<evidence type="ECO:0000313" key="2">
    <source>
        <dbReference type="EMBL" id="KZZ94385.1"/>
    </source>
</evidence>
<evidence type="ECO:0000256" key="1">
    <source>
        <dbReference type="SAM" id="MobiDB-lite"/>
    </source>
</evidence>
<sequence>MDITTPRGIVFCKNKNSLDEDTSALIEKDGDPSAKSSRSNLSLSSFQIGEESQVPVQSQHNASMEMSSQRSGCDDPLMSSRLSMVAERRRLFEVNLGPNGQWAGSGCDEAVVPASTSEQQSKEVSLQLTSSCSALRPETVLDLLEPPKHHGDHQIQSKSQEADQFSMGTSKPRISSTIEHFEALIARGCQAERHDGASEAIRGLTESSSIPLMRKCKSSVAGAARRRLPSSWGPVRLRKIAAGGPRYKHIQLDESSDENPTRRRSELSGPIDGADYRPRQSLTYDPIIVGNLDKGVGQRTTFKMSTRHEATEHLRMRAFIDGRRLHVAAFSWWQKQIAL</sequence>